<dbReference type="GO" id="GO:0005634">
    <property type="term" value="C:nucleus"/>
    <property type="evidence" value="ECO:0007669"/>
    <property type="project" value="TreeGrafter"/>
</dbReference>
<dbReference type="InterPro" id="IPR005046">
    <property type="entry name" value="DUF285"/>
</dbReference>
<keyword evidence="10" id="KW-1185">Reference proteome</keyword>
<dbReference type="InterPro" id="IPR036691">
    <property type="entry name" value="Endo/exonu/phosph_ase_sf"/>
</dbReference>
<protein>
    <submittedName>
        <fullName evidence="9">Pol protein</fullName>
    </submittedName>
</protein>
<feature type="region of interest" description="Disordered" evidence="6">
    <location>
        <begin position="2214"/>
        <end position="2250"/>
    </location>
</feature>
<dbReference type="Gene3D" id="3.60.10.10">
    <property type="entry name" value="Endonuclease/exonuclease/phosphatase"/>
    <property type="match status" value="1"/>
</dbReference>
<dbReference type="NCBIfam" id="TIGR02167">
    <property type="entry name" value="Liste_lipo_26"/>
    <property type="match status" value="8"/>
</dbReference>
<dbReference type="InterPro" id="IPR005135">
    <property type="entry name" value="Endo/exonuclease/phosphatase"/>
</dbReference>
<reference evidence="9" key="1">
    <citation type="submission" date="2021-02" db="EMBL/GenBank/DDBJ databases">
        <authorList>
            <person name="Dougan E. K."/>
            <person name="Rhodes N."/>
            <person name="Thang M."/>
            <person name="Chan C."/>
        </authorList>
    </citation>
    <scope>NUCLEOTIDE SEQUENCE</scope>
</reference>
<dbReference type="Gene3D" id="3.90.70.10">
    <property type="entry name" value="Cysteine proteinases"/>
    <property type="match status" value="1"/>
</dbReference>
<evidence type="ECO:0000256" key="4">
    <source>
        <dbReference type="ARBA" id="ARBA00022833"/>
    </source>
</evidence>
<dbReference type="Pfam" id="PF03372">
    <property type="entry name" value="Exo_endo_phos"/>
    <property type="match status" value="1"/>
</dbReference>
<dbReference type="Pfam" id="PF03382">
    <property type="entry name" value="DUF285"/>
    <property type="match status" value="3"/>
</dbReference>
<dbReference type="InterPro" id="IPR013087">
    <property type="entry name" value="Znf_C2H2_type"/>
</dbReference>
<comment type="caution">
    <text evidence="9">The sequence shown here is derived from an EMBL/GenBank/DDBJ whole genome shotgun (WGS) entry which is preliminary data.</text>
</comment>
<dbReference type="OrthoDB" id="10662840at2759"/>
<proteinExistence type="predicted"/>
<evidence type="ECO:0000313" key="9">
    <source>
        <dbReference type="EMBL" id="CAE7251255.1"/>
    </source>
</evidence>
<dbReference type="PROSITE" id="PS50878">
    <property type="entry name" value="RT_POL"/>
    <property type="match status" value="1"/>
</dbReference>
<evidence type="ECO:0000256" key="6">
    <source>
        <dbReference type="SAM" id="MobiDB-lite"/>
    </source>
</evidence>
<feature type="region of interest" description="Disordered" evidence="6">
    <location>
        <begin position="474"/>
        <end position="504"/>
    </location>
</feature>
<feature type="compositionally biased region" description="Basic residues" evidence="6">
    <location>
        <begin position="485"/>
        <end position="499"/>
    </location>
</feature>
<evidence type="ECO:0000259" key="8">
    <source>
        <dbReference type="PROSITE" id="PS50878"/>
    </source>
</evidence>
<feature type="region of interest" description="Disordered" evidence="6">
    <location>
        <begin position="2281"/>
        <end position="2322"/>
    </location>
</feature>
<evidence type="ECO:0000256" key="5">
    <source>
        <dbReference type="PROSITE-ProRule" id="PRU00042"/>
    </source>
</evidence>
<dbReference type="SUPFAM" id="SSF56219">
    <property type="entry name" value="DNase I-like"/>
    <property type="match status" value="1"/>
</dbReference>
<evidence type="ECO:0000259" key="7">
    <source>
        <dbReference type="PROSITE" id="PS50157"/>
    </source>
</evidence>
<dbReference type="InterPro" id="IPR011889">
    <property type="entry name" value="Liste_lipo_26"/>
</dbReference>
<dbReference type="InterPro" id="IPR000477">
    <property type="entry name" value="RT_dom"/>
</dbReference>
<dbReference type="GO" id="GO:0000981">
    <property type="term" value="F:DNA-binding transcription factor activity, RNA polymerase II-specific"/>
    <property type="evidence" value="ECO:0007669"/>
    <property type="project" value="TreeGrafter"/>
</dbReference>
<dbReference type="SUPFAM" id="SSF54001">
    <property type="entry name" value="Cysteine proteinases"/>
    <property type="match status" value="2"/>
</dbReference>
<evidence type="ECO:0000256" key="3">
    <source>
        <dbReference type="ARBA" id="ARBA00022771"/>
    </source>
</evidence>
<dbReference type="PROSITE" id="PS00028">
    <property type="entry name" value="ZINC_FINGER_C2H2_1"/>
    <property type="match status" value="2"/>
</dbReference>
<dbReference type="GO" id="GO:0000977">
    <property type="term" value="F:RNA polymerase II transcription regulatory region sequence-specific DNA binding"/>
    <property type="evidence" value="ECO:0007669"/>
    <property type="project" value="TreeGrafter"/>
</dbReference>
<keyword evidence="2" id="KW-0677">Repeat</keyword>
<dbReference type="Proteomes" id="UP000604046">
    <property type="component" value="Unassembled WGS sequence"/>
</dbReference>
<dbReference type="Pfam" id="PF00078">
    <property type="entry name" value="RVT_1"/>
    <property type="match status" value="1"/>
</dbReference>
<dbReference type="InterPro" id="IPR038765">
    <property type="entry name" value="Papain-like_cys_pep_sf"/>
</dbReference>
<dbReference type="PANTHER" id="PTHR24409">
    <property type="entry name" value="ZINC FINGER PROTEIN 142"/>
    <property type="match status" value="1"/>
</dbReference>
<accession>A0A812LSC6</accession>
<evidence type="ECO:0000313" key="10">
    <source>
        <dbReference type="Proteomes" id="UP000604046"/>
    </source>
</evidence>
<feature type="domain" description="C2H2-type" evidence="7">
    <location>
        <begin position="203"/>
        <end position="226"/>
    </location>
</feature>
<feature type="domain" description="Reverse transcriptase" evidence="8">
    <location>
        <begin position="1597"/>
        <end position="1854"/>
    </location>
</feature>
<keyword evidence="1" id="KW-0479">Metal-binding</keyword>
<keyword evidence="4" id="KW-0862">Zinc</keyword>
<dbReference type="GO" id="GO:0008270">
    <property type="term" value="F:zinc ion binding"/>
    <property type="evidence" value="ECO:0007669"/>
    <property type="project" value="UniProtKB-KW"/>
</dbReference>
<dbReference type="InterPro" id="IPR043502">
    <property type="entry name" value="DNA/RNA_pol_sf"/>
</dbReference>
<evidence type="ECO:0000256" key="1">
    <source>
        <dbReference type="ARBA" id="ARBA00022723"/>
    </source>
</evidence>
<dbReference type="SMART" id="SM00355">
    <property type="entry name" value="ZnF_C2H2"/>
    <property type="match status" value="5"/>
</dbReference>
<keyword evidence="3 5" id="KW-0863">Zinc-finger</keyword>
<feature type="domain" description="C2H2-type" evidence="7">
    <location>
        <begin position="2020"/>
        <end position="2048"/>
    </location>
</feature>
<dbReference type="Gene3D" id="3.30.160.60">
    <property type="entry name" value="Classic Zinc Finger"/>
    <property type="match status" value="1"/>
</dbReference>
<dbReference type="PANTHER" id="PTHR24409:SF295">
    <property type="entry name" value="AZ2-RELATED"/>
    <property type="match status" value="1"/>
</dbReference>
<feature type="compositionally biased region" description="Pro residues" evidence="6">
    <location>
        <begin position="2241"/>
        <end position="2250"/>
    </location>
</feature>
<gene>
    <name evidence="9" type="primary">pol</name>
    <name evidence="9" type="ORF">SNAT2548_LOCUS12437</name>
</gene>
<dbReference type="EMBL" id="CAJNDS010001191">
    <property type="protein sequence ID" value="CAE7251255.1"/>
    <property type="molecule type" value="Genomic_DNA"/>
</dbReference>
<name>A0A812LSC6_9DINO</name>
<feature type="compositionally biased region" description="Basic and acidic residues" evidence="6">
    <location>
        <begin position="2540"/>
        <end position="2553"/>
    </location>
</feature>
<evidence type="ECO:0000256" key="2">
    <source>
        <dbReference type="ARBA" id="ARBA00022737"/>
    </source>
</evidence>
<dbReference type="SUPFAM" id="SSF56672">
    <property type="entry name" value="DNA/RNA polymerases"/>
    <property type="match status" value="1"/>
</dbReference>
<sequence length="3193" mass="353992">MSGVVKDLTTFDEDISLWNTSSVTRMDEMFFRAEAFNQPLDSWDTSSATNMSNMFALARSCNQPLDSWDTSRVANMESMFDYSSSFNQPLGSWDTSGVINMSRMFSVTSPGAAILCNDLAHSHIRYTGGRNPTARLQLQAPLDKLCGLWKSKVQAWHTRQNNLPIDDICKQVPPYPDPTAALTGAQRSVSVGVGQTPSEPALLPCEKCHEKFQSLPELKRHQRQAHEQGPREFQPDLFVQARDAVPGTWNCAHCGCILQDRRSLRSHIGFQACPRFDPTKGEEQGGILYQDDVRQLKLADRLEELLKDPTRCKYMTQHCVVCAAQIPYPNRIRQHISKYHPQLYPKADSRAQHLHASFKGRNQAQKCSNCQAFLQRGLAGHSCPVLLQLAVLMTAPVEPDPPRPLLRPTPALLALLVLKRHSWTMKEERIRSLSRKFANFWTPSDLNMTAEGEDQPHTDLMEVMEGMLPSHKRSIEEDAPATHSKLARGKGKGHGKPSKKAKDLGHSEELLHMIARLLISHEDTLLAILQESEFMLFMQANGAGSLGPTMLALSQKWHALTATEATPKTPLRVVMGAAVFKELELRVLKAMGEDEEGAHIRKKLMTQNLLTADGKSWNYMKWNQEQGKLLPTKEAPLPMCEACQMLNRVYALIQTPGLILRFCALKALKRVDMDSTSSKYAIVPWKLTVSMRSPQAAELFQALNRLSHNAVMQVILSASEDHRSIKSDAALQLAVLGWRWENPGWNLCYAHASVNAMSWCCCFTTWNGALTADANAWLWQVARNTSNSSTHTLLQCLPSCQFAGAWWHEHPLGMQQDAAEFTTLYLAAVCGMTSGVAEGRQVQQSHAVCDVHRMLLLQVPSRHESWLLQEILDEWHLQHGPLQALTAPVQHLCLRLDTCNARGVKSTQSIVIGEKLLLPCFASATDASSQNAALDARSLTPPDQHVLWHEYTVRAVVQHHGPSYRAGHYTAILIQDFPKALRLDDACTPQSISDIRQVTHDHYLVWVSLDSTEATSGCANQTAESTENTGMEDVITVRSPSPSPQAMSSTSVTECLGPASPPIMPSRAWPPCIESPPLPDTSVKANDKVLTSLPELCTRGVPRTFAEALLKKSTESETGVDSTEDSHLRAKSKFSVTKFNKPLDSWNTSSVTNMGSMFNYATNFNQPLDSWDTSRVTNMASMFRGAWAFNQPLDSWNTSRVTDMSDIQDEMWMVRKKSANGNVFAAVMPRTLQLCPVVSNITVVQASPVLDGTVVDRPRPESSNVEAYPGNRLRVYTYNAGGLDFDRFMSWAEQEAKYDLIVVTETRRQFDAEWSTSTFHCIHSSGKNAGLLILVRSKLVHPNQISWVALTPGRVVHLCLHGTQTLHVLAVYQHAWQTDKIPELLQQRRAVWKFISDTLHGCPPSSMQLCLGDFNCDLPLLPGRVRSAAQPGAKGRAALRQDAQCFADLLEQGDLVALNAQRAWVPTFVGNLGRGLEACTRIDFILLSKRWADMTSKQASTVLRSLHDEHRCRTLTTSDFTARDRHLFRKIALQPTGQVRLDTNCQWRFVGLDFRPSDRTCPLRLFGDCWLNQLLHTCIRPVALQHPITKVITGLLADQAAKVAPEYFAPYPVFAYLKERSTGDCLLAIGQHLRQTSEQVRRLRANRRQTLGQRALHGGLIVTLDLTKAFDSIPRQHIEAAIDRMKLSSTLANLLKLFVAHGEYEVTHRGLSETFSCARGIKQGSKEAPFEWCLATVLILDCMITKYGQTWVQEHLVIYADDFLMRWNYRAIEEFTRATSQAAEVMQTLTSYGLNISLEKSAALMTYTGAGQYRMRKRHIRTVKGTSYLVCVCPDGAAFRLPIVQKFGYLGITISYVRPEKHTLQRRLMAAEYAHKRIRSVLRSFRTHSLKARVALYFQVVWPTLHYGILEIGLPEGGLRKIHVLVLKHIRAIAQSPSHVTHETTEHLLGRLSLDTPSALLQQLWLTKTKVWSLRKAHAASHDIVHMIPEYPATPAFPSAMNAPGSDTAPDGGDAPSPQLSCPQCSASCQTLADLKRHLRSVHKTAKRKLDPSLFLPARDAVPGSWNCAHCGAEMLNRACLRAHIGFSACPSFDPSRSVPRVGLAYSEGIASLRNQGKLRDVLKDSARCQQMTTTCVLCNASVPCSNRMKHHHTTQHVAEFDKAQATVHHLHTAFRGLNRPTKCAHCGAHLQHGLAVHTCPVLIQLAVMLAQPSDEDAGKPGAELASAVHVSESQELQLQPSPPLDTPLPAPLQILMASQGDQSHMSLEAAMTLLLPSSGVKREAENQTSQPAKFRAGKGQGTKGQNKGANRAPHQRSETTEALAQRVDRLERFITHHEDSLGVILSETEFFLFMQVTGRGSLGATALSLSELWHSKIGQQDPDRTPLRICMLTMFCKELQMRLQKIGAGATQDMAMTKELTANETAYDGRRCMVVPALGCTGSEAGAKLSTALAPGGGLADGGEGAHSGQKSGGCASLLCAQSADESQRGRNGGPVCGPVEAHFVSSASGRSGAQWPAEQAVPLRGDADRADQTSPGHSAKEPAGETNRQAKEVKACEQGIIATLHNSLFLNDDNHCYANATIVSLAWVAKGLPECRGVTQWLQALLADITAAREPCNAAHEPVYVRAMQCCSMQNHLQSWFTAHQPHHQQDAAEFVCLTLLPACGHDYGVVQSRQLHGLAEFISVSCMLHLITPPTRHQSWNVQDLIRTWHCSDSVSRALTELTPLLCIRVPARRGPLVGSQPEISCPHFVQVHCFSQFRPKNPEQCELTDLEVNWHSYQVEAYVCHRGADYMSGHYTALLRNSESTSDDSDGMFVLRDDACLPTTLPLSEVDKRAVYLIWLRLPSEALQGPQLHPQSEAVIISDEEQQDVTDTDFPGLRLTFLEPAAQEPFAATESPTQTVCTLTRNEPAAVSHLDAQVHSVESLTDIPASTSVQDLVGRTLICVQSQKKFDYASVFNQPLDSWDTSRVTRMDGMFSEALSFNQSLNSWDTSSVTNMTVMFNDATSFNQPLNSWDTSRVTDMAIMFRGAENFNQPLDSWDTSRVTEMSDEATSFNQPLDSWDTSRVTDVFGMFSRATSFNQPLGSWDTSSVTRMDEMFYQATSFDQSLKCWDTSSVTNMQEMFFGATTFSQCGFCWDTSSVTNMDGMFVGSACPIGTALDGDCGGCRRGLWCEKVDALDYALANKNQNWP</sequence>
<feature type="region of interest" description="Disordered" evidence="6">
    <location>
        <begin position="2527"/>
        <end position="2553"/>
    </location>
</feature>
<dbReference type="PROSITE" id="PS50157">
    <property type="entry name" value="ZINC_FINGER_C2H2_2"/>
    <property type="match status" value="2"/>
</dbReference>
<organism evidence="9 10">
    <name type="scientific">Symbiodinium natans</name>
    <dbReference type="NCBI Taxonomy" id="878477"/>
    <lineage>
        <taxon>Eukaryota</taxon>
        <taxon>Sar</taxon>
        <taxon>Alveolata</taxon>
        <taxon>Dinophyceae</taxon>
        <taxon>Suessiales</taxon>
        <taxon>Symbiodiniaceae</taxon>
        <taxon>Symbiodinium</taxon>
    </lineage>
</organism>